<keyword evidence="3" id="KW-1185">Reference proteome</keyword>
<accession>A0AAU9J332</accession>
<keyword evidence="1" id="KW-0175">Coiled coil</keyword>
<evidence type="ECO:0000313" key="3">
    <source>
        <dbReference type="Proteomes" id="UP001162131"/>
    </source>
</evidence>
<organism evidence="2 3">
    <name type="scientific">Blepharisma stoltei</name>
    <dbReference type="NCBI Taxonomy" id="1481888"/>
    <lineage>
        <taxon>Eukaryota</taxon>
        <taxon>Sar</taxon>
        <taxon>Alveolata</taxon>
        <taxon>Ciliophora</taxon>
        <taxon>Postciliodesmatophora</taxon>
        <taxon>Heterotrichea</taxon>
        <taxon>Heterotrichida</taxon>
        <taxon>Blepharismidae</taxon>
        <taxon>Blepharisma</taxon>
    </lineage>
</organism>
<comment type="caution">
    <text evidence="2">The sequence shown here is derived from an EMBL/GenBank/DDBJ whole genome shotgun (WGS) entry which is preliminary data.</text>
</comment>
<dbReference type="Proteomes" id="UP001162131">
    <property type="component" value="Unassembled WGS sequence"/>
</dbReference>
<proteinExistence type="predicted"/>
<reference evidence="2" key="1">
    <citation type="submission" date="2021-09" db="EMBL/GenBank/DDBJ databases">
        <authorList>
            <consortium name="AG Swart"/>
            <person name="Singh M."/>
            <person name="Singh A."/>
            <person name="Seah K."/>
            <person name="Emmerich C."/>
        </authorList>
    </citation>
    <scope>NUCLEOTIDE SEQUENCE</scope>
    <source>
        <strain evidence="2">ATCC30299</strain>
    </source>
</reference>
<evidence type="ECO:0000313" key="2">
    <source>
        <dbReference type="EMBL" id="CAG9322568.1"/>
    </source>
</evidence>
<protein>
    <submittedName>
        <fullName evidence="2">Uncharacterized protein</fullName>
    </submittedName>
</protein>
<name>A0AAU9J332_9CILI</name>
<gene>
    <name evidence="2" type="ORF">BSTOLATCC_MIC31694</name>
</gene>
<dbReference type="AlphaFoldDB" id="A0AAU9J332"/>
<evidence type="ECO:0000256" key="1">
    <source>
        <dbReference type="SAM" id="Coils"/>
    </source>
</evidence>
<feature type="coiled-coil region" evidence="1">
    <location>
        <begin position="26"/>
        <end position="81"/>
    </location>
</feature>
<dbReference type="EMBL" id="CAJZBQ010000032">
    <property type="protein sequence ID" value="CAG9322568.1"/>
    <property type="molecule type" value="Genomic_DNA"/>
</dbReference>
<sequence length="213" mass="25603">MDKRNQGLILAKARLKDLCNEDKEKLGQLMSKLAEEKQGKMKLEQRVGDLKRELKNLRLERDEMKEENEKLKDKLEDCLKIMEKIAKVQKTEISEKSTQTIIEECENLSDENKKRIKEMFDSPLQIRKENKLKKYIKRSNSSTGKIDRNDSKWELKNRQDFRKLKKEMIDNQEEKFFNENLIDMIEVMENEEKEESYFDDPMLIQMIDEFESL</sequence>